<evidence type="ECO:0000256" key="1">
    <source>
        <dbReference type="SAM" id="MobiDB-lite"/>
    </source>
</evidence>
<accession>A0ABQ3DW35</accession>
<organism evidence="2 3">
    <name type="scientific">Streptomyces chryseus</name>
    <dbReference type="NCBI Taxonomy" id="68186"/>
    <lineage>
        <taxon>Bacteria</taxon>
        <taxon>Bacillati</taxon>
        <taxon>Actinomycetota</taxon>
        <taxon>Actinomycetes</taxon>
        <taxon>Kitasatosporales</taxon>
        <taxon>Streptomycetaceae</taxon>
        <taxon>Streptomyces</taxon>
    </lineage>
</organism>
<dbReference type="RefSeq" id="WP_138895282.1">
    <property type="nucleotide sequence ID" value="NZ_BMVO01000011.1"/>
</dbReference>
<evidence type="ECO:0000313" key="2">
    <source>
        <dbReference type="EMBL" id="GHB10025.1"/>
    </source>
</evidence>
<gene>
    <name evidence="2" type="ORF">GCM10010346_36450</name>
</gene>
<protein>
    <submittedName>
        <fullName evidence="2">Uncharacterized protein</fullName>
    </submittedName>
</protein>
<proteinExistence type="predicted"/>
<name>A0ABQ3DW35_9ACTN</name>
<dbReference type="Proteomes" id="UP000599437">
    <property type="component" value="Unassembled WGS sequence"/>
</dbReference>
<comment type="caution">
    <text evidence="2">The sequence shown here is derived from an EMBL/GenBank/DDBJ whole genome shotgun (WGS) entry which is preliminary data.</text>
</comment>
<keyword evidence="3" id="KW-1185">Reference proteome</keyword>
<dbReference type="EMBL" id="BMVO01000011">
    <property type="protein sequence ID" value="GHB10025.1"/>
    <property type="molecule type" value="Genomic_DNA"/>
</dbReference>
<feature type="compositionally biased region" description="Polar residues" evidence="1">
    <location>
        <begin position="43"/>
        <end position="53"/>
    </location>
</feature>
<evidence type="ECO:0000313" key="3">
    <source>
        <dbReference type="Proteomes" id="UP000599437"/>
    </source>
</evidence>
<reference evidence="3" key="1">
    <citation type="journal article" date="2019" name="Int. J. Syst. Evol. Microbiol.">
        <title>The Global Catalogue of Microorganisms (GCM) 10K type strain sequencing project: providing services to taxonomists for standard genome sequencing and annotation.</title>
        <authorList>
            <consortium name="The Broad Institute Genomics Platform"/>
            <consortium name="The Broad Institute Genome Sequencing Center for Infectious Disease"/>
            <person name="Wu L."/>
            <person name="Ma J."/>
        </authorList>
    </citation>
    <scope>NUCLEOTIDE SEQUENCE [LARGE SCALE GENOMIC DNA]</scope>
    <source>
        <strain evidence="3">JCM 4737</strain>
    </source>
</reference>
<sequence>MKPGDEVTVHQLLGRIAYFHALFIEPALAATEPPGTGKPCCNHENTTGPGQPNVGTMLHGTAWTVLDEIARTLGGHLLPCPKSDRHCCATCRVADSGAAISHAWTITEHRAYHRPPPTDRLRHASRTTAATRLARVFARQYDTYCPALSKTEAADTGPLPASDELPLTGELLALWQNPLAATSRPVVSWLNHCTDLNDIHRVLQQRGTTK</sequence>
<feature type="region of interest" description="Disordered" evidence="1">
    <location>
        <begin position="34"/>
        <end position="53"/>
    </location>
</feature>